<feature type="domain" description="ABC3 transporter permease C-terminal" evidence="7">
    <location>
        <begin position="675"/>
        <end position="792"/>
    </location>
</feature>
<evidence type="ECO:0000256" key="5">
    <source>
        <dbReference type="ARBA" id="ARBA00023136"/>
    </source>
</evidence>
<evidence type="ECO:0000256" key="2">
    <source>
        <dbReference type="ARBA" id="ARBA00022475"/>
    </source>
</evidence>
<keyword evidence="5 6" id="KW-0472">Membrane</keyword>
<feature type="transmembrane region" description="Helical" evidence="6">
    <location>
        <begin position="299"/>
        <end position="321"/>
    </location>
</feature>
<evidence type="ECO:0000313" key="8">
    <source>
        <dbReference type="EMBL" id="CEI72428.1"/>
    </source>
</evidence>
<feature type="transmembrane region" description="Helical" evidence="6">
    <location>
        <begin position="21"/>
        <end position="42"/>
    </location>
</feature>
<dbReference type="Pfam" id="PF02687">
    <property type="entry name" value="FtsX"/>
    <property type="match status" value="2"/>
</dbReference>
<evidence type="ECO:0000313" key="9">
    <source>
        <dbReference type="Proteomes" id="UP000245695"/>
    </source>
</evidence>
<organism evidence="8 9">
    <name type="scientific">Romboutsia hominis</name>
    <dbReference type="NCBI Taxonomy" id="1507512"/>
    <lineage>
        <taxon>Bacteria</taxon>
        <taxon>Bacillati</taxon>
        <taxon>Bacillota</taxon>
        <taxon>Clostridia</taxon>
        <taxon>Peptostreptococcales</taxon>
        <taxon>Peptostreptococcaceae</taxon>
        <taxon>Romboutsia</taxon>
    </lineage>
</organism>
<dbReference type="InterPro" id="IPR038766">
    <property type="entry name" value="Membrane_comp_ABC_pdt"/>
</dbReference>
<keyword evidence="9" id="KW-1185">Reference proteome</keyword>
<dbReference type="InterPro" id="IPR003838">
    <property type="entry name" value="ABC3_permease_C"/>
</dbReference>
<feature type="domain" description="ABC3 transporter permease C-terminal" evidence="7">
    <location>
        <begin position="301"/>
        <end position="418"/>
    </location>
</feature>
<comment type="subcellular location">
    <subcellularLocation>
        <location evidence="1">Cell membrane</location>
        <topology evidence="1">Multi-pass membrane protein</topology>
    </subcellularLocation>
</comment>
<keyword evidence="3 6" id="KW-0812">Transmembrane</keyword>
<evidence type="ECO:0000256" key="1">
    <source>
        <dbReference type="ARBA" id="ARBA00004651"/>
    </source>
</evidence>
<dbReference type="GO" id="GO:0005886">
    <property type="term" value="C:plasma membrane"/>
    <property type="evidence" value="ECO:0007669"/>
    <property type="project" value="UniProtKB-SubCell"/>
</dbReference>
<feature type="transmembrane region" description="Helical" evidence="6">
    <location>
        <begin position="671"/>
        <end position="691"/>
    </location>
</feature>
<dbReference type="PANTHER" id="PTHR30287:SF2">
    <property type="entry name" value="BLL1001 PROTEIN"/>
    <property type="match status" value="1"/>
</dbReference>
<dbReference type="RefSeq" id="WP_166505101.1">
    <property type="nucleotide sequence ID" value="NZ_LN650648.1"/>
</dbReference>
<feature type="transmembrane region" description="Helical" evidence="6">
    <location>
        <begin position="342"/>
        <end position="368"/>
    </location>
</feature>
<gene>
    <name evidence="8" type="ORF">FRIFI_0888</name>
</gene>
<sequence>MGVRVLFKNTLNTFKKKKLQILAIGIIIALSSFLYTTMFYAIDSLKTPLENFINETNQEDFSISMINSLTEFDINNLSDKEKMKASSMLIYTLSDIKKSDINIYNKIIENRINAFEKDYKGFKLENRSYKEVNFKNNGKSNKITLFKDSKNINLSYIEKGNKPKLDNEIAVTNIYAKKNNLDIGDSIDINGKNYIITGFVLFADNTLPISGTDFNIDNSKMTLGLVNNTEYESIKGKEDFYLSGVSNNEESLKNFNEDIIKTYKDKNDLKYITSIVLTKNQMKSGAIYEEIKGGQAMTIGISVSISTIAVLIVLMITYRIVKNEKTQIGVLKALGYSKYEILKPYIMILTIISLPLLLIGYILGVYTAPYMSNFYLEFYLIPSGEIKTNLSVLLVAIVVPLVVIIGLSTILINKMLSKKAINLIKSSDNEKVGKLNKLVSKLLKNAKPQTKFKYSFILANTNKFIVFFLGIVFSSMLIIMSLMMSDFFDKMSVDYYKSVGYIYEGIVDMSKEYPKLNNDDEKFISLPNGIYKEDNINITGIDSDNKLHKIYDKKINDITKELKDGIVVNNSFYLTYGVKNGETINITINDKVYKEKIVGISRDYGEPKVYMDRKNLSNIITKDEAFKNIDKDDFYTGVYSKDKLDKGDYLSVINKNDILEQTKSMQGFVKVAIYSMIITAVFIAVIVLYVLTTMTVEDNYYSISLLKVMGYSKKEVNSMMLSSYLVYSIISYIVSIPITVLGLGFGIRYLASEFGMVMPFEFEIWQGIVGLIIILFIFMLGTYAAKKKIEKISLQEVLKSCSE</sequence>
<feature type="transmembrane region" description="Helical" evidence="6">
    <location>
        <begin position="464"/>
        <end position="484"/>
    </location>
</feature>
<name>A0A2P2BQ12_9FIRM</name>
<reference evidence="8 9" key="1">
    <citation type="submission" date="2014-09" db="EMBL/GenBank/DDBJ databases">
        <authorList>
            <person name="Hornung B.V."/>
        </authorList>
    </citation>
    <scope>NUCLEOTIDE SEQUENCE [LARGE SCALE GENOMIC DNA]</scope>
    <source>
        <strain evidence="8 9">FRIFI</strain>
    </source>
</reference>
<feature type="transmembrane region" description="Helical" evidence="6">
    <location>
        <begin position="724"/>
        <end position="744"/>
    </location>
</feature>
<feature type="transmembrane region" description="Helical" evidence="6">
    <location>
        <begin position="388"/>
        <end position="412"/>
    </location>
</feature>
<protein>
    <submittedName>
        <fullName evidence="8">Efflux ABC transporter, permease protein</fullName>
    </submittedName>
</protein>
<dbReference type="KEGG" id="rhom:FRIFI_0888"/>
<dbReference type="EMBL" id="LN650648">
    <property type="protein sequence ID" value="CEI72428.1"/>
    <property type="molecule type" value="Genomic_DNA"/>
</dbReference>
<feature type="transmembrane region" description="Helical" evidence="6">
    <location>
        <begin position="764"/>
        <end position="785"/>
    </location>
</feature>
<evidence type="ECO:0000256" key="6">
    <source>
        <dbReference type="SAM" id="Phobius"/>
    </source>
</evidence>
<dbReference type="PANTHER" id="PTHR30287">
    <property type="entry name" value="MEMBRANE COMPONENT OF PREDICTED ABC SUPERFAMILY METABOLITE UPTAKE TRANSPORTER"/>
    <property type="match status" value="1"/>
</dbReference>
<accession>A0A2P2BQ12</accession>
<keyword evidence="2" id="KW-1003">Cell membrane</keyword>
<evidence type="ECO:0000256" key="4">
    <source>
        <dbReference type="ARBA" id="ARBA00022989"/>
    </source>
</evidence>
<dbReference type="AlphaFoldDB" id="A0A2P2BQ12"/>
<keyword evidence="4 6" id="KW-1133">Transmembrane helix</keyword>
<proteinExistence type="predicted"/>
<evidence type="ECO:0000259" key="7">
    <source>
        <dbReference type="Pfam" id="PF02687"/>
    </source>
</evidence>
<dbReference type="Proteomes" id="UP000245695">
    <property type="component" value="Chromosome 1"/>
</dbReference>
<evidence type="ECO:0000256" key="3">
    <source>
        <dbReference type="ARBA" id="ARBA00022692"/>
    </source>
</evidence>